<dbReference type="RefSeq" id="WP_263250057.1">
    <property type="nucleotide sequence ID" value="NZ_BAABLT010000034.1"/>
</dbReference>
<dbReference type="Pfam" id="PF02518">
    <property type="entry name" value="HATPase_c"/>
    <property type="match status" value="1"/>
</dbReference>
<keyword evidence="7" id="KW-1185">Reference proteome</keyword>
<feature type="domain" description="Histidine kinase" evidence="5">
    <location>
        <begin position="66"/>
        <end position="265"/>
    </location>
</feature>
<dbReference type="EMBL" id="JBHTIW010000001">
    <property type="protein sequence ID" value="MFD0918318.1"/>
    <property type="molecule type" value="Genomic_DNA"/>
</dbReference>
<evidence type="ECO:0000256" key="4">
    <source>
        <dbReference type="ARBA" id="ARBA00022777"/>
    </source>
</evidence>
<dbReference type="CDD" id="cd00082">
    <property type="entry name" value="HisKA"/>
    <property type="match status" value="1"/>
</dbReference>
<evidence type="ECO:0000256" key="3">
    <source>
        <dbReference type="ARBA" id="ARBA00012438"/>
    </source>
</evidence>
<dbReference type="SMART" id="SM00388">
    <property type="entry name" value="HisKA"/>
    <property type="match status" value="1"/>
</dbReference>
<accession>A0ABW3FLD3</accession>
<dbReference type="PROSITE" id="PS50109">
    <property type="entry name" value="HIS_KIN"/>
    <property type="match status" value="1"/>
</dbReference>
<dbReference type="SUPFAM" id="SSF55874">
    <property type="entry name" value="ATPase domain of HSP90 chaperone/DNA topoisomerase II/histidine kinase"/>
    <property type="match status" value="1"/>
</dbReference>
<dbReference type="PANTHER" id="PTHR45569">
    <property type="entry name" value="SENSOR PROTEIN KDPD"/>
    <property type="match status" value="1"/>
</dbReference>
<keyword evidence="4 6" id="KW-0418">Kinase</keyword>
<evidence type="ECO:0000313" key="6">
    <source>
        <dbReference type="EMBL" id="MFD0918318.1"/>
    </source>
</evidence>
<dbReference type="Gene3D" id="3.30.565.10">
    <property type="entry name" value="Histidine kinase-like ATPase, C-terminal domain"/>
    <property type="match status" value="1"/>
</dbReference>
<evidence type="ECO:0000313" key="7">
    <source>
        <dbReference type="Proteomes" id="UP001597018"/>
    </source>
</evidence>
<comment type="caution">
    <text evidence="6">The sequence shown here is derived from an EMBL/GenBank/DDBJ whole genome shotgun (WGS) entry which is preliminary data.</text>
</comment>
<dbReference type="EC" id="2.7.13.3" evidence="3"/>
<gene>
    <name evidence="6" type="ORF">ACFQ16_01035</name>
</gene>
<comment type="catalytic activity">
    <reaction evidence="1">
        <text>ATP + protein L-histidine = ADP + protein N-phospho-L-histidine.</text>
        <dbReference type="EC" id="2.7.13.3"/>
    </reaction>
</comment>
<dbReference type="Gene3D" id="1.10.287.130">
    <property type="match status" value="1"/>
</dbReference>
<keyword evidence="4 6" id="KW-0808">Transferase</keyword>
<evidence type="ECO:0000256" key="1">
    <source>
        <dbReference type="ARBA" id="ARBA00000085"/>
    </source>
</evidence>
<protein>
    <recommendedName>
        <fullName evidence="3">histidine kinase</fullName>
        <ecNumber evidence="3">2.7.13.3</ecNumber>
    </recommendedName>
</protein>
<evidence type="ECO:0000259" key="5">
    <source>
        <dbReference type="PROSITE" id="PS50109"/>
    </source>
</evidence>
<dbReference type="InterPro" id="IPR036890">
    <property type="entry name" value="HATPase_C_sf"/>
</dbReference>
<dbReference type="GO" id="GO:0016301">
    <property type="term" value="F:kinase activity"/>
    <property type="evidence" value="ECO:0007669"/>
    <property type="project" value="UniProtKB-KW"/>
</dbReference>
<dbReference type="InterPro" id="IPR003594">
    <property type="entry name" value="HATPase_dom"/>
</dbReference>
<dbReference type="Pfam" id="PF00512">
    <property type="entry name" value="HisKA"/>
    <property type="match status" value="1"/>
</dbReference>
<organism evidence="6 7">
    <name type="scientific">Saccharopolyspora rosea</name>
    <dbReference type="NCBI Taxonomy" id="524884"/>
    <lineage>
        <taxon>Bacteria</taxon>
        <taxon>Bacillati</taxon>
        <taxon>Actinomycetota</taxon>
        <taxon>Actinomycetes</taxon>
        <taxon>Pseudonocardiales</taxon>
        <taxon>Pseudonocardiaceae</taxon>
        <taxon>Saccharopolyspora</taxon>
    </lineage>
</organism>
<proteinExistence type="predicted"/>
<name>A0ABW3FLD3_9PSEU</name>
<dbReference type="Proteomes" id="UP001597018">
    <property type="component" value="Unassembled WGS sequence"/>
</dbReference>
<dbReference type="SMART" id="SM00387">
    <property type="entry name" value="HATPase_c"/>
    <property type="match status" value="1"/>
</dbReference>
<dbReference type="InterPro" id="IPR052023">
    <property type="entry name" value="Histidine_kinase_KdpD"/>
</dbReference>
<reference evidence="7" key="1">
    <citation type="journal article" date="2019" name="Int. J. Syst. Evol. Microbiol.">
        <title>The Global Catalogue of Microorganisms (GCM) 10K type strain sequencing project: providing services to taxonomists for standard genome sequencing and annotation.</title>
        <authorList>
            <consortium name="The Broad Institute Genomics Platform"/>
            <consortium name="The Broad Institute Genome Sequencing Center for Infectious Disease"/>
            <person name="Wu L."/>
            <person name="Ma J."/>
        </authorList>
    </citation>
    <scope>NUCLEOTIDE SEQUENCE [LARGE SCALE GENOMIC DNA]</scope>
    <source>
        <strain evidence="7">CCUG 56401</strain>
    </source>
</reference>
<dbReference type="InterPro" id="IPR003661">
    <property type="entry name" value="HisK_dim/P_dom"/>
</dbReference>
<sequence length="265" mass="28468">MARTTGILATVAAGAAGWWLGRSCRRRPRLELRWLRQELTATSNALIEAEHERSDLRQAQRELVVAISHELRTPLASIRAAAEALRDGVAQEPLRYLESLVDDAHRLHRVAGDLFELARLQTSTVELRWARLADVLDSAMAAALPEALSAGVRLHGLGLDDATDRVRVDTGVLTRALTNLLMHAVRHTGSGEPVTVSAVVSEAEIEVIVVDCCGGLPRSELLAAVEPGDAGLAITRGLIVAHGGELGVDQVSDGCRFVVRLPTGR</sequence>
<comment type="subcellular location">
    <subcellularLocation>
        <location evidence="2">Cell membrane</location>
    </subcellularLocation>
</comment>
<evidence type="ECO:0000256" key="2">
    <source>
        <dbReference type="ARBA" id="ARBA00004236"/>
    </source>
</evidence>
<dbReference type="InterPro" id="IPR005467">
    <property type="entry name" value="His_kinase_dom"/>
</dbReference>
<dbReference type="InterPro" id="IPR036097">
    <property type="entry name" value="HisK_dim/P_sf"/>
</dbReference>
<dbReference type="PANTHER" id="PTHR45569:SF1">
    <property type="entry name" value="SENSOR PROTEIN KDPD"/>
    <property type="match status" value="1"/>
</dbReference>
<dbReference type="SUPFAM" id="SSF47384">
    <property type="entry name" value="Homodimeric domain of signal transducing histidine kinase"/>
    <property type="match status" value="1"/>
</dbReference>